<reference evidence="9" key="1">
    <citation type="submission" date="2021-06" db="EMBL/GenBank/DDBJ databases">
        <authorList>
            <person name="Hodson N. C."/>
            <person name="Mongue J. A."/>
            <person name="Jaron S. K."/>
        </authorList>
    </citation>
    <scope>NUCLEOTIDE SEQUENCE</scope>
</reference>
<comment type="caution">
    <text evidence="9">The sequence shown here is derived from an EMBL/GenBank/DDBJ whole genome shotgun (WGS) entry which is preliminary data.</text>
</comment>
<evidence type="ECO:0000259" key="7">
    <source>
        <dbReference type="PROSITE" id="PS50004"/>
    </source>
</evidence>
<proteinExistence type="inferred from homology"/>
<evidence type="ECO:0000256" key="2">
    <source>
        <dbReference type="ARBA" id="ARBA00022670"/>
    </source>
</evidence>
<dbReference type="CDD" id="cd00044">
    <property type="entry name" value="CysPc"/>
    <property type="match status" value="1"/>
</dbReference>
<dbReference type="InterPro" id="IPR022684">
    <property type="entry name" value="Calpain_cysteine_protease"/>
</dbReference>
<dbReference type="OrthoDB" id="424753at2759"/>
<dbReference type="Proteomes" id="UP000708208">
    <property type="component" value="Unassembled WGS sequence"/>
</dbReference>
<dbReference type="PANTHER" id="PTHR10183:SF379">
    <property type="entry name" value="CALPAIN-5"/>
    <property type="match status" value="1"/>
</dbReference>
<keyword evidence="3 6" id="KW-0378">Hydrolase</keyword>
<protein>
    <recommendedName>
        <fullName evidence="11">Calpain-5</fullName>
    </recommendedName>
</protein>
<dbReference type="PROSITE" id="PS50004">
    <property type="entry name" value="C2"/>
    <property type="match status" value="1"/>
</dbReference>
<gene>
    <name evidence="9" type="ORF">AFUS01_LOCUS47586</name>
</gene>
<feature type="active site" evidence="5 6">
    <location>
        <position position="249"/>
    </location>
</feature>
<organism evidence="9 10">
    <name type="scientific">Allacma fusca</name>
    <dbReference type="NCBI Taxonomy" id="39272"/>
    <lineage>
        <taxon>Eukaryota</taxon>
        <taxon>Metazoa</taxon>
        <taxon>Ecdysozoa</taxon>
        <taxon>Arthropoda</taxon>
        <taxon>Hexapoda</taxon>
        <taxon>Collembola</taxon>
        <taxon>Symphypleona</taxon>
        <taxon>Sminthuridae</taxon>
        <taxon>Allacma</taxon>
    </lineage>
</organism>
<evidence type="ECO:0000259" key="8">
    <source>
        <dbReference type="PROSITE" id="PS50203"/>
    </source>
</evidence>
<dbReference type="SMART" id="SM00720">
    <property type="entry name" value="calpain_III"/>
    <property type="match status" value="1"/>
</dbReference>
<feature type="domain" description="Calpain catalytic" evidence="8">
    <location>
        <begin position="25"/>
        <end position="343"/>
    </location>
</feature>
<dbReference type="InterPro" id="IPR001300">
    <property type="entry name" value="Peptidase_C2_calpain_cat"/>
</dbReference>
<accession>A0A8J2MHH2</accession>
<name>A0A8J2MHH2_9HEXA</name>
<comment type="similarity">
    <text evidence="1">Belongs to the peptidase C2 family.</text>
</comment>
<dbReference type="InterPro" id="IPR000008">
    <property type="entry name" value="C2_dom"/>
</dbReference>
<dbReference type="CDD" id="cd00214">
    <property type="entry name" value="Calpain_III"/>
    <property type="match status" value="1"/>
</dbReference>
<evidence type="ECO:0000256" key="5">
    <source>
        <dbReference type="PIRSR" id="PIRSR622684-1"/>
    </source>
</evidence>
<evidence type="ECO:0000256" key="6">
    <source>
        <dbReference type="PROSITE-ProRule" id="PRU00239"/>
    </source>
</evidence>
<evidence type="ECO:0008006" key="11">
    <source>
        <dbReference type="Google" id="ProtNLM"/>
    </source>
</evidence>
<dbReference type="SMART" id="SM00230">
    <property type="entry name" value="CysPc"/>
    <property type="match status" value="1"/>
</dbReference>
<dbReference type="InterPro" id="IPR022682">
    <property type="entry name" value="Calpain_domain_III"/>
</dbReference>
<evidence type="ECO:0000313" key="9">
    <source>
        <dbReference type="EMBL" id="CAG7838641.1"/>
    </source>
</evidence>
<dbReference type="PANTHER" id="PTHR10183">
    <property type="entry name" value="CALPAIN"/>
    <property type="match status" value="1"/>
</dbReference>
<dbReference type="FunFam" id="3.90.70.10:FF:000001">
    <property type="entry name" value="Calpain-1 catalytic subunit"/>
    <property type="match status" value="1"/>
</dbReference>
<keyword evidence="10" id="KW-1185">Reference proteome</keyword>
<dbReference type="AlphaFoldDB" id="A0A8J2MHH2"/>
<evidence type="ECO:0000313" key="10">
    <source>
        <dbReference type="Proteomes" id="UP000708208"/>
    </source>
</evidence>
<dbReference type="Pfam" id="PF00648">
    <property type="entry name" value="Peptidase_C2"/>
    <property type="match status" value="1"/>
</dbReference>
<dbReference type="GO" id="GO:0004198">
    <property type="term" value="F:calcium-dependent cysteine-type endopeptidase activity"/>
    <property type="evidence" value="ECO:0007669"/>
    <property type="project" value="InterPro"/>
</dbReference>
<dbReference type="Pfam" id="PF01067">
    <property type="entry name" value="Calpain_III"/>
    <property type="match status" value="1"/>
</dbReference>
<keyword evidence="2 6" id="KW-0645">Protease</keyword>
<feature type="active site" evidence="5 6">
    <location>
        <position position="284"/>
    </location>
</feature>
<dbReference type="PROSITE" id="PS00139">
    <property type="entry name" value="THIOL_PROTEASE_CYS"/>
    <property type="match status" value="1"/>
</dbReference>
<feature type="active site" evidence="5 6">
    <location>
        <position position="80"/>
    </location>
</feature>
<evidence type="ECO:0000256" key="3">
    <source>
        <dbReference type="ARBA" id="ARBA00022801"/>
    </source>
</evidence>
<sequence>MGRIEKFKDQSYGSLRRKYLGSKDLFEDPLFPPNDYSLSLSKPLHGSVVWKRPLELCSAPKLFVDKASSKDVTQGSLGNCWFVAACASLATVKPLWSQVVPDYKLQEWDPVRPEQYAGIFHFRFWRFGKWIDVVVDDRLPTIGGQLVFCHSETANEFWSALLEKAYAKLCGSYGAMDGGNLCDALVDFTSGLAEMILLKEGYRDEPKKNQLRKSMLREYDEHALMCCAISVSDSALFETRTATGLVLGHAYGITAVKEINVGGSSGLMSLFRSGEKITLVRLRNPWGSKEWNGAFSDRSAEWTKISKSEKDKLGLTVDDDGEFWMPYDDFISEFSDLSICRLINTSVFNFRKTWYENYFEGQWTEPLTAGGCPNNDTFLKNPQFCFDVPSSEMELVVQLLQTDLRGKYETVSRNHKTEYKSIGFHVMQVEQNRKYRLHKNKKKAFTSDYVRSRSVFYRGSLSKGRYVLVPTTFEPSVETEFFLRVYTGNKIHMMELTKDFPQPGWCCSLCCASPTCVSVVTVDGATGLSKLTNTYCIIKTEKESLKSQVIANTSDPTWNLSGVFFRYDICKPFTVEVWEDRIFRDKFLGCAVISGSADNQTLSIKSPLVGRGNNEQERHPGELRLTVTTYDDVDAA</sequence>
<feature type="domain" description="C2" evidence="7">
    <location>
        <begin position="499"/>
        <end position="612"/>
    </location>
</feature>
<dbReference type="PROSITE" id="PS50203">
    <property type="entry name" value="CALPAIN_CAT"/>
    <property type="match status" value="1"/>
</dbReference>
<dbReference type="Pfam" id="PF00168">
    <property type="entry name" value="C2"/>
    <property type="match status" value="1"/>
</dbReference>
<dbReference type="GO" id="GO:0006508">
    <property type="term" value="P:proteolysis"/>
    <property type="evidence" value="ECO:0007669"/>
    <property type="project" value="UniProtKB-KW"/>
</dbReference>
<dbReference type="GO" id="GO:0005737">
    <property type="term" value="C:cytoplasm"/>
    <property type="evidence" value="ECO:0007669"/>
    <property type="project" value="TreeGrafter"/>
</dbReference>
<keyword evidence="4 6" id="KW-0788">Thiol protease</keyword>
<evidence type="ECO:0000256" key="1">
    <source>
        <dbReference type="ARBA" id="ARBA00007623"/>
    </source>
</evidence>
<dbReference type="InterPro" id="IPR033883">
    <property type="entry name" value="C2_III"/>
</dbReference>
<dbReference type="SMART" id="SM00239">
    <property type="entry name" value="C2"/>
    <property type="match status" value="1"/>
</dbReference>
<dbReference type="InterPro" id="IPR022683">
    <property type="entry name" value="Calpain_III"/>
</dbReference>
<evidence type="ECO:0000256" key="4">
    <source>
        <dbReference type="ARBA" id="ARBA00022807"/>
    </source>
</evidence>
<dbReference type="EMBL" id="CAJVCH010571831">
    <property type="protein sequence ID" value="CAG7838641.1"/>
    <property type="molecule type" value="Genomic_DNA"/>
</dbReference>
<dbReference type="InterPro" id="IPR000169">
    <property type="entry name" value="Pept_cys_AS"/>
</dbReference>